<feature type="signal peptide" evidence="2">
    <location>
        <begin position="1"/>
        <end position="22"/>
    </location>
</feature>
<dbReference type="Pfam" id="PF13205">
    <property type="entry name" value="Big_5"/>
    <property type="match status" value="1"/>
</dbReference>
<reference evidence="4" key="1">
    <citation type="submission" date="2023-06" db="EMBL/GenBank/DDBJ databases">
        <title>Cytophagales bacterium Strain LB-30, isolated from soil.</title>
        <authorList>
            <person name="Liu B."/>
        </authorList>
    </citation>
    <scope>NUCLEOTIDE SEQUENCE</scope>
    <source>
        <strain evidence="4">LB-30</strain>
    </source>
</reference>
<dbReference type="InterPro" id="IPR013320">
    <property type="entry name" value="ConA-like_dom_sf"/>
</dbReference>
<dbReference type="PROSITE" id="PS51257">
    <property type="entry name" value="PROKAR_LIPOPROTEIN"/>
    <property type="match status" value="1"/>
</dbReference>
<evidence type="ECO:0000313" key="4">
    <source>
        <dbReference type="EMBL" id="MDN4166636.1"/>
    </source>
</evidence>
<evidence type="ECO:0000259" key="3">
    <source>
        <dbReference type="Pfam" id="PF13205"/>
    </source>
</evidence>
<feature type="domain" description="SbsA Ig-like" evidence="3">
    <location>
        <begin position="47"/>
        <end position="132"/>
    </location>
</feature>
<sequence>MKNVFKSVLWSCAMAATVFMYACDNEDEPVAFTLVSLTAGDIDLNGATTATGVPADASIVATFSKEVSASDLEITLLQDYDNANFTINTSVDGTTVTITSEGLGSGALYELNLAKVVAADGDVLPATARTFSTAGFFVPAGTFAYWPFDGDANDAIGTFDPTASGVVALSFGADPTGAANKAAVFDGDATIVEIPNGDQLMNTSDFTISFWVKASSDHTDANGNPAGHFVLGLGAFYGMQFEIPGDFGSCKLAGRYELGNGETASEDLWFPGNGQDKDNGGWQGWDFVKDLTTTGGVAGLLKDKWAHVVCMYDGTTKKGTMYINGELMKSQDFNLWPEGDAKRTVVGMKYGGIEPDVVNELAFGFIQSRAGTMWDAEPWGGYDFPTSNHFKGSLDEVRIFHKPLTADEIRLMYESVAGN</sequence>
<comment type="caution">
    <text evidence="4">The sequence shown here is derived from an EMBL/GenBank/DDBJ whole genome shotgun (WGS) entry which is preliminary data.</text>
</comment>
<dbReference type="EMBL" id="JAUHJS010000007">
    <property type="protein sequence ID" value="MDN4166636.1"/>
    <property type="molecule type" value="Genomic_DNA"/>
</dbReference>
<feature type="chain" id="PRO_5045762166" evidence="2">
    <location>
        <begin position="23"/>
        <end position="419"/>
    </location>
</feature>
<accession>A0ABT8F836</accession>
<keyword evidence="1 2" id="KW-0732">Signal</keyword>
<name>A0ABT8F836_9BACT</name>
<dbReference type="SUPFAM" id="SSF49899">
    <property type="entry name" value="Concanavalin A-like lectins/glucanases"/>
    <property type="match status" value="1"/>
</dbReference>
<evidence type="ECO:0000256" key="2">
    <source>
        <dbReference type="SAM" id="SignalP"/>
    </source>
</evidence>
<keyword evidence="5" id="KW-1185">Reference proteome</keyword>
<dbReference type="Pfam" id="PF13385">
    <property type="entry name" value="Laminin_G_3"/>
    <property type="match status" value="1"/>
</dbReference>
<evidence type="ECO:0000256" key="1">
    <source>
        <dbReference type="ARBA" id="ARBA00022729"/>
    </source>
</evidence>
<dbReference type="InterPro" id="IPR032812">
    <property type="entry name" value="SbsA_Ig"/>
</dbReference>
<protein>
    <submittedName>
        <fullName evidence="4">Ig-like domain-containing protein</fullName>
    </submittedName>
</protein>
<evidence type="ECO:0000313" key="5">
    <source>
        <dbReference type="Proteomes" id="UP001168552"/>
    </source>
</evidence>
<gene>
    <name evidence="4" type="ORF">QWY31_14090</name>
</gene>
<proteinExistence type="predicted"/>
<dbReference type="Gene3D" id="2.60.120.200">
    <property type="match status" value="1"/>
</dbReference>
<organism evidence="4 5">
    <name type="scientific">Shiella aurantiaca</name>
    <dbReference type="NCBI Taxonomy" id="3058365"/>
    <lineage>
        <taxon>Bacteria</taxon>
        <taxon>Pseudomonadati</taxon>
        <taxon>Bacteroidota</taxon>
        <taxon>Cytophagia</taxon>
        <taxon>Cytophagales</taxon>
        <taxon>Shiellaceae</taxon>
        <taxon>Shiella</taxon>
    </lineage>
</organism>
<dbReference type="Proteomes" id="UP001168552">
    <property type="component" value="Unassembled WGS sequence"/>
</dbReference>